<reference evidence="1 2" key="1">
    <citation type="journal article" date="2018" name="Sci. Data">
        <title>The draft genome sequence of cork oak.</title>
        <authorList>
            <person name="Ramos A.M."/>
            <person name="Usie A."/>
            <person name="Barbosa P."/>
            <person name="Barros P.M."/>
            <person name="Capote T."/>
            <person name="Chaves I."/>
            <person name="Simoes F."/>
            <person name="Abreu I."/>
            <person name="Carrasquinho I."/>
            <person name="Faro C."/>
            <person name="Guimaraes J.B."/>
            <person name="Mendonca D."/>
            <person name="Nobrega F."/>
            <person name="Rodrigues L."/>
            <person name="Saibo N.J.M."/>
            <person name="Varela M.C."/>
            <person name="Egas C."/>
            <person name="Matos J."/>
            <person name="Miguel C.M."/>
            <person name="Oliveira M.M."/>
            <person name="Ricardo C.P."/>
            <person name="Goncalves S."/>
        </authorList>
    </citation>
    <scope>NUCLEOTIDE SEQUENCE [LARGE SCALE GENOMIC DNA]</scope>
    <source>
        <strain evidence="2">cv. HL8</strain>
    </source>
</reference>
<protein>
    <submittedName>
        <fullName evidence="1">V-type proton atpase subunit f</fullName>
    </submittedName>
</protein>
<proteinExistence type="predicted"/>
<organism evidence="1 2">
    <name type="scientific">Quercus suber</name>
    <name type="common">Cork oak</name>
    <dbReference type="NCBI Taxonomy" id="58331"/>
    <lineage>
        <taxon>Eukaryota</taxon>
        <taxon>Viridiplantae</taxon>
        <taxon>Streptophyta</taxon>
        <taxon>Embryophyta</taxon>
        <taxon>Tracheophyta</taxon>
        <taxon>Spermatophyta</taxon>
        <taxon>Magnoliopsida</taxon>
        <taxon>eudicotyledons</taxon>
        <taxon>Gunneridae</taxon>
        <taxon>Pentapetalae</taxon>
        <taxon>rosids</taxon>
        <taxon>fabids</taxon>
        <taxon>Fagales</taxon>
        <taxon>Fagaceae</taxon>
        <taxon>Quercus</taxon>
    </lineage>
</organism>
<evidence type="ECO:0000313" key="2">
    <source>
        <dbReference type="Proteomes" id="UP000237347"/>
    </source>
</evidence>
<dbReference type="AlphaFoldDB" id="A0AAW0KGL3"/>
<dbReference type="Proteomes" id="UP000237347">
    <property type="component" value="Unassembled WGS sequence"/>
</dbReference>
<name>A0AAW0KGL3_QUESU</name>
<gene>
    <name evidence="1" type="primary">VHA-F_0</name>
    <name evidence="1" type="ORF">CFP56_020642</name>
</gene>
<comment type="caution">
    <text evidence="1">The sequence shown here is derived from an EMBL/GenBank/DDBJ whole genome shotgun (WGS) entry which is preliminary data.</text>
</comment>
<accession>A0AAW0KGL3</accession>
<keyword evidence="2" id="KW-1185">Reference proteome</keyword>
<sequence>MTGVRSDGLNFVKFQIDTLSDANMIWLLVDSHNKPILVIMEIPSKEDPAHDFVLLGVKYLFSAESMASSKH</sequence>
<evidence type="ECO:0000313" key="1">
    <source>
        <dbReference type="EMBL" id="KAK7837870.1"/>
    </source>
</evidence>
<dbReference type="EMBL" id="PKMF04000319">
    <property type="protein sequence ID" value="KAK7837870.1"/>
    <property type="molecule type" value="Genomic_DNA"/>
</dbReference>